<dbReference type="InterPro" id="IPR001810">
    <property type="entry name" value="F-box_dom"/>
</dbReference>
<dbReference type="SUPFAM" id="SSF81383">
    <property type="entry name" value="F-box domain"/>
    <property type="match status" value="1"/>
</dbReference>
<dbReference type="OrthoDB" id="435188at2759"/>
<evidence type="ECO:0000313" key="3">
    <source>
        <dbReference type="Proteomes" id="UP000275078"/>
    </source>
</evidence>
<keyword evidence="3" id="KW-1185">Reference proteome</keyword>
<protein>
    <recommendedName>
        <fullName evidence="1">F-box domain-containing protein</fullName>
    </recommendedName>
</protein>
<organism evidence="2 3">
    <name type="scientific">Ascobolus immersus RN42</name>
    <dbReference type="NCBI Taxonomy" id="1160509"/>
    <lineage>
        <taxon>Eukaryota</taxon>
        <taxon>Fungi</taxon>
        <taxon>Dikarya</taxon>
        <taxon>Ascomycota</taxon>
        <taxon>Pezizomycotina</taxon>
        <taxon>Pezizomycetes</taxon>
        <taxon>Pezizales</taxon>
        <taxon>Ascobolaceae</taxon>
        <taxon>Ascobolus</taxon>
    </lineage>
</organism>
<reference evidence="2 3" key="1">
    <citation type="journal article" date="2018" name="Nat. Ecol. Evol.">
        <title>Pezizomycetes genomes reveal the molecular basis of ectomycorrhizal truffle lifestyle.</title>
        <authorList>
            <person name="Murat C."/>
            <person name="Payen T."/>
            <person name="Noel B."/>
            <person name="Kuo A."/>
            <person name="Morin E."/>
            <person name="Chen J."/>
            <person name="Kohler A."/>
            <person name="Krizsan K."/>
            <person name="Balestrini R."/>
            <person name="Da Silva C."/>
            <person name="Montanini B."/>
            <person name="Hainaut M."/>
            <person name="Levati E."/>
            <person name="Barry K.W."/>
            <person name="Belfiori B."/>
            <person name="Cichocki N."/>
            <person name="Clum A."/>
            <person name="Dockter R.B."/>
            <person name="Fauchery L."/>
            <person name="Guy J."/>
            <person name="Iotti M."/>
            <person name="Le Tacon F."/>
            <person name="Lindquist E.A."/>
            <person name="Lipzen A."/>
            <person name="Malagnac F."/>
            <person name="Mello A."/>
            <person name="Molinier V."/>
            <person name="Miyauchi S."/>
            <person name="Poulain J."/>
            <person name="Riccioni C."/>
            <person name="Rubini A."/>
            <person name="Sitrit Y."/>
            <person name="Splivallo R."/>
            <person name="Traeger S."/>
            <person name="Wang M."/>
            <person name="Zifcakova L."/>
            <person name="Wipf D."/>
            <person name="Zambonelli A."/>
            <person name="Paolocci F."/>
            <person name="Nowrousian M."/>
            <person name="Ottonello S."/>
            <person name="Baldrian P."/>
            <person name="Spatafora J.W."/>
            <person name="Henrissat B."/>
            <person name="Nagy L.G."/>
            <person name="Aury J.M."/>
            <person name="Wincker P."/>
            <person name="Grigoriev I.V."/>
            <person name="Bonfante P."/>
            <person name="Martin F.M."/>
        </authorList>
    </citation>
    <scope>NUCLEOTIDE SEQUENCE [LARGE SCALE GENOMIC DNA]</scope>
    <source>
        <strain evidence="2 3">RN42</strain>
    </source>
</reference>
<evidence type="ECO:0000313" key="2">
    <source>
        <dbReference type="EMBL" id="RPA72207.1"/>
    </source>
</evidence>
<gene>
    <name evidence="2" type="ORF">BJ508DRAFT_335284</name>
</gene>
<accession>A0A3N4HF31</accession>
<dbReference type="InterPro" id="IPR036047">
    <property type="entry name" value="F-box-like_dom_sf"/>
</dbReference>
<dbReference type="Proteomes" id="UP000275078">
    <property type="component" value="Unassembled WGS sequence"/>
</dbReference>
<sequence>MYSYRPDSNADEWNSDSTFGHHSSDQSLSKIEPEAGTEYVARSLCNAADKVQGEDDIGFTLEGWIWPWTFPFFHLPTELRVEIYSYCTIYTLLQLSHTSTRLRNEINGLPKLLQAAYGYKSSFHFNHYKRYLLIRKTRLTIHNVGRFRDQDEIKLFNKMFFIFWSKVEEGKAKLGKGRFVCEGCWVIKSPLQLQFGGAVDEMDGAGGVACMDCRKDNSEGIFGSWERPLLRNTSTHPQVRRVSREDGLWFRCIG</sequence>
<proteinExistence type="predicted"/>
<dbReference type="AlphaFoldDB" id="A0A3N4HF31"/>
<dbReference type="PROSITE" id="PS50181">
    <property type="entry name" value="FBOX"/>
    <property type="match status" value="1"/>
</dbReference>
<evidence type="ECO:0000259" key="1">
    <source>
        <dbReference type="PROSITE" id="PS50181"/>
    </source>
</evidence>
<feature type="domain" description="F-box" evidence="1">
    <location>
        <begin position="69"/>
        <end position="116"/>
    </location>
</feature>
<name>A0A3N4HF31_ASCIM</name>
<dbReference type="EMBL" id="ML119873">
    <property type="protein sequence ID" value="RPA72207.1"/>
    <property type="molecule type" value="Genomic_DNA"/>
</dbReference>